<protein>
    <submittedName>
        <fullName evidence="2">Uncharacterized protein</fullName>
    </submittedName>
</protein>
<sequence length="134" mass="14949">MNPTVVYIAGIILAVINGYLAIKKIFIDNTLSEKGIKNVVLILCIALSLYCSIMVVIYSNARITNLDIYNEGVKSGALTVKELAEINDTIKMLNKYNLKAIVIGYLGLISSHLLLRNIIKEIIKNLNSPKKRWN</sequence>
<keyword evidence="1" id="KW-0812">Transmembrane</keyword>
<keyword evidence="1" id="KW-1133">Transmembrane helix</keyword>
<keyword evidence="1" id="KW-0472">Membrane</keyword>
<evidence type="ECO:0000313" key="3">
    <source>
        <dbReference type="Proteomes" id="UP000031366"/>
    </source>
</evidence>
<feature type="transmembrane region" description="Helical" evidence="1">
    <location>
        <begin position="96"/>
        <end position="115"/>
    </location>
</feature>
<keyword evidence="3" id="KW-1185">Reference proteome</keyword>
<reference evidence="2 3" key="1">
    <citation type="journal article" date="2015" name="Infect. Genet. Evol.">
        <title>Genomic sequences of six botulinum neurotoxin-producing strains representing three clostridial species illustrate the mobility and diversity of botulinum neurotoxin genes.</title>
        <authorList>
            <person name="Smith T.J."/>
            <person name="Hill K.K."/>
            <person name="Xie G."/>
            <person name="Foley B.T."/>
            <person name="Williamson C.H."/>
            <person name="Foster J.T."/>
            <person name="Johnson S.L."/>
            <person name="Chertkov O."/>
            <person name="Teshima H."/>
            <person name="Gibbons H.S."/>
            <person name="Johnsky L.A."/>
            <person name="Karavis M.A."/>
            <person name="Smith L.A."/>
        </authorList>
    </citation>
    <scope>NUCLEOTIDE SEQUENCE [LARGE SCALE GENOMIC DNA]</scope>
    <source>
        <strain evidence="2 3">CDC 2741</strain>
    </source>
</reference>
<proteinExistence type="predicted"/>
<gene>
    <name evidence="2" type="ORF">U732_2158</name>
</gene>
<dbReference type="EMBL" id="AYSO01000018">
    <property type="protein sequence ID" value="KIE45831.1"/>
    <property type="molecule type" value="Genomic_DNA"/>
</dbReference>
<evidence type="ECO:0000256" key="1">
    <source>
        <dbReference type="SAM" id="Phobius"/>
    </source>
</evidence>
<organism evidence="2 3">
    <name type="scientific">Clostridium argentinense CDC 2741</name>
    <dbReference type="NCBI Taxonomy" id="1418104"/>
    <lineage>
        <taxon>Bacteria</taxon>
        <taxon>Bacillati</taxon>
        <taxon>Bacillota</taxon>
        <taxon>Clostridia</taxon>
        <taxon>Eubacteriales</taxon>
        <taxon>Clostridiaceae</taxon>
        <taxon>Clostridium</taxon>
    </lineage>
</organism>
<evidence type="ECO:0000313" key="2">
    <source>
        <dbReference type="EMBL" id="KIE45831.1"/>
    </source>
</evidence>
<dbReference type="RefSeq" id="WP_039634345.1">
    <property type="nucleotide sequence ID" value="NZ_AYSO01000018.1"/>
</dbReference>
<name>A0A0C1R5R6_9CLOT</name>
<dbReference type="Proteomes" id="UP000031366">
    <property type="component" value="Unassembled WGS sequence"/>
</dbReference>
<feature type="transmembrane region" description="Helical" evidence="1">
    <location>
        <begin position="6"/>
        <end position="27"/>
    </location>
</feature>
<dbReference type="AlphaFoldDB" id="A0A0C1R5R6"/>
<dbReference type="STRING" id="29341.RSJ17_03090"/>
<accession>A0A0C1R5R6</accession>
<comment type="caution">
    <text evidence="2">The sequence shown here is derived from an EMBL/GenBank/DDBJ whole genome shotgun (WGS) entry which is preliminary data.</text>
</comment>
<feature type="transmembrane region" description="Helical" evidence="1">
    <location>
        <begin position="39"/>
        <end position="59"/>
    </location>
</feature>